<gene>
    <name evidence="1" type="ORF">QFC19_008955</name>
</gene>
<keyword evidence="2" id="KW-1185">Reference proteome</keyword>
<proteinExistence type="predicted"/>
<dbReference type="EMBL" id="JASBWR010000144">
    <property type="protein sequence ID" value="KAJ9091745.1"/>
    <property type="molecule type" value="Genomic_DNA"/>
</dbReference>
<evidence type="ECO:0000313" key="2">
    <source>
        <dbReference type="Proteomes" id="UP001241377"/>
    </source>
</evidence>
<comment type="caution">
    <text evidence="1">The sequence shown here is derived from an EMBL/GenBank/DDBJ whole genome shotgun (WGS) entry which is preliminary data.</text>
</comment>
<sequence>MPGLGGVGFTDGANVPGAINSNTPYIQLYCQEKAPTYAAFGNKQRGPNNLDAIPARSITLKAMLECDGALSNRLEMWLAGEARILGHPILSRSRSFPPRLEVRTSLESLVDTTWNTVVALGEMFQPRDASPPLRHFDKDDWFRWKAVRAEHLARFPAAVFGKPHLNPSDWTIIHALLSAQGLIHGLHSRASGITIERDILNLNTSYFRVQEQSGGLTTYDPVTATLSLKDRARGELYRAFFPAGNRTLAEWYDPVKGLYPEGFMQKHVALSNSQELWTKKVRRGIGCHSTTTIDKLKGKIVFPKSGRSTMGHSRLQAKRYDHNSLKFEDVIKKDKRFAQMETDILQKLEEYTSGTLRLSCLEAQKLESYLETTPDWEASPFVVRFWRSLGLSHLKEDAVRLEQMRYSYEHEGRELIMDDNSLIQLKTQLKTRRALESTPSQDTQHNRRIGEHVDSVLSVYDFEANHTRATPDAKPPVRQIEVTWRVVVDGSKDSLTLPGLRLPARLLSEGIPAPVSVDDEEDDKAFIRWVAKAAPHGYTYYASQDREPKLSDFVIFIFSTFQLQLVEALPLEVEPNGEYPHHEGDPYIANLPEAALRVSQNFMRESYVGLPGRLTRFVITQHTTRQWDAKTASFFPSTVEDCLLHPGWFSKGTSYLDYWRRFLERLQEDSSKNHAMDDVLALTDEFVQSFMVLPDYQNKYYNRITKGHSGKRLPLWDVKPFEKSATADLHTFAPRWMTRHVNGRSVNRVRIAYSVASPAQASYLRRWQENLPIRQTSPNYSRHHPSPPPLEYPWLLRNHAQIVSERGYLAEEIAASRAMRRAPMSFKSQGARANSIGHDWWDPYHRSDLCEVCKVWHRYNPDTMTHAPEKVLDPNSYNLSDLHWDFFACW</sequence>
<reference evidence="1" key="1">
    <citation type="submission" date="2023-04" db="EMBL/GenBank/DDBJ databases">
        <title>Draft Genome sequencing of Naganishia species isolated from polar environments using Oxford Nanopore Technology.</title>
        <authorList>
            <person name="Leo P."/>
            <person name="Venkateswaran K."/>
        </authorList>
    </citation>
    <scope>NUCLEOTIDE SEQUENCE</scope>
    <source>
        <strain evidence="1">MNA-CCFEE 5261</strain>
    </source>
</reference>
<accession>A0ACC2UY00</accession>
<evidence type="ECO:0000313" key="1">
    <source>
        <dbReference type="EMBL" id="KAJ9091745.1"/>
    </source>
</evidence>
<name>A0ACC2UY00_9TREE</name>
<organism evidence="1 2">
    <name type="scientific">Naganishia cerealis</name>
    <dbReference type="NCBI Taxonomy" id="610337"/>
    <lineage>
        <taxon>Eukaryota</taxon>
        <taxon>Fungi</taxon>
        <taxon>Dikarya</taxon>
        <taxon>Basidiomycota</taxon>
        <taxon>Agaricomycotina</taxon>
        <taxon>Tremellomycetes</taxon>
        <taxon>Filobasidiales</taxon>
        <taxon>Filobasidiaceae</taxon>
        <taxon>Naganishia</taxon>
    </lineage>
</organism>
<dbReference type="Proteomes" id="UP001241377">
    <property type="component" value="Unassembled WGS sequence"/>
</dbReference>
<protein>
    <submittedName>
        <fullName evidence="1">Uncharacterized protein</fullName>
    </submittedName>
</protein>